<dbReference type="GO" id="GO:0005509">
    <property type="term" value="F:calcium ion binding"/>
    <property type="evidence" value="ECO:0007669"/>
    <property type="project" value="InterPro"/>
</dbReference>
<evidence type="ECO:0000256" key="2">
    <source>
        <dbReference type="SAM" id="MobiDB-lite"/>
    </source>
</evidence>
<evidence type="ECO:0000313" key="4">
    <source>
        <dbReference type="EMBL" id="GFO30027.1"/>
    </source>
</evidence>
<dbReference type="InterPro" id="IPR002048">
    <property type="entry name" value="EF_hand_dom"/>
</dbReference>
<feature type="region of interest" description="Disordered" evidence="2">
    <location>
        <begin position="1"/>
        <end position="29"/>
    </location>
</feature>
<dbReference type="AlphaFoldDB" id="A0AAV4CEP1"/>
<dbReference type="InterPro" id="IPR011992">
    <property type="entry name" value="EF-hand-dom_pair"/>
</dbReference>
<accession>A0AAV4CEP1</accession>
<dbReference type="PROSITE" id="PS00018">
    <property type="entry name" value="EF_HAND_1"/>
    <property type="match status" value="1"/>
</dbReference>
<keyword evidence="5" id="KW-1185">Reference proteome</keyword>
<dbReference type="EMBL" id="BLXT01006199">
    <property type="protein sequence ID" value="GFO30027.1"/>
    <property type="molecule type" value="Genomic_DNA"/>
</dbReference>
<feature type="compositionally biased region" description="Low complexity" evidence="2">
    <location>
        <begin position="1"/>
        <end position="23"/>
    </location>
</feature>
<protein>
    <recommendedName>
        <fullName evidence="3">EF-hand domain-containing protein</fullName>
    </recommendedName>
</protein>
<dbReference type="InterPro" id="IPR018247">
    <property type="entry name" value="EF_Hand_1_Ca_BS"/>
</dbReference>
<organism evidence="4 5">
    <name type="scientific">Plakobranchus ocellatus</name>
    <dbReference type="NCBI Taxonomy" id="259542"/>
    <lineage>
        <taxon>Eukaryota</taxon>
        <taxon>Metazoa</taxon>
        <taxon>Spiralia</taxon>
        <taxon>Lophotrochozoa</taxon>
        <taxon>Mollusca</taxon>
        <taxon>Gastropoda</taxon>
        <taxon>Heterobranchia</taxon>
        <taxon>Euthyneura</taxon>
        <taxon>Panpulmonata</taxon>
        <taxon>Sacoglossa</taxon>
        <taxon>Placobranchoidea</taxon>
        <taxon>Plakobranchidae</taxon>
        <taxon>Plakobranchus</taxon>
    </lineage>
</organism>
<evidence type="ECO:0000256" key="1">
    <source>
        <dbReference type="ARBA" id="ARBA00022837"/>
    </source>
</evidence>
<dbReference type="Proteomes" id="UP000735302">
    <property type="component" value="Unassembled WGS sequence"/>
</dbReference>
<dbReference type="Pfam" id="PF13499">
    <property type="entry name" value="EF-hand_7"/>
    <property type="match status" value="1"/>
</dbReference>
<dbReference type="SMART" id="SM00054">
    <property type="entry name" value="EFh"/>
    <property type="match status" value="1"/>
</dbReference>
<reference evidence="4 5" key="1">
    <citation type="journal article" date="2021" name="Elife">
        <title>Chloroplast acquisition without the gene transfer in kleptoplastic sea slugs, Plakobranchus ocellatus.</title>
        <authorList>
            <person name="Maeda T."/>
            <person name="Takahashi S."/>
            <person name="Yoshida T."/>
            <person name="Shimamura S."/>
            <person name="Takaki Y."/>
            <person name="Nagai Y."/>
            <person name="Toyoda A."/>
            <person name="Suzuki Y."/>
            <person name="Arimoto A."/>
            <person name="Ishii H."/>
            <person name="Satoh N."/>
            <person name="Nishiyama T."/>
            <person name="Hasebe M."/>
            <person name="Maruyama T."/>
            <person name="Minagawa J."/>
            <person name="Obokata J."/>
            <person name="Shigenobu S."/>
        </authorList>
    </citation>
    <scope>NUCLEOTIDE SEQUENCE [LARGE SCALE GENOMIC DNA]</scope>
</reference>
<dbReference type="SUPFAM" id="SSF47473">
    <property type="entry name" value="EF-hand"/>
    <property type="match status" value="1"/>
</dbReference>
<keyword evidence="1" id="KW-0106">Calcium</keyword>
<dbReference type="Gene3D" id="1.10.238.10">
    <property type="entry name" value="EF-hand"/>
    <property type="match status" value="1"/>
</dbReference>
<comment type="caution">
    <text evidence="4">The sequence shown here is derived from an EMBL/GenBank/DDBJ whole genome shotgun (WGS) entry which is preliminary data.</text>
</comment>
<dbReference type="CDD" id="cd00051">
    <property type="entry name" value="EFh"/>
    <property type="match status" value="1"/>
</dbReference>
<evidence type="ECO:0000259" key="3">
    <source>
        <dbReference type="PROSITE" id="PS50222"/>
    </source>
</evidence>
<gene>
    <name evidence="4" type="ORF">PoB_005653200</name>
</gene>
<feature type="domain" description="EF-hand" evidence="3">
    <location>
        <begin position="25"/>
        <end position="60"/>
    </location>
</feature>
<proteinExistence type="predicted"/>
<dbReference type="PROSITE" id="PS50222">
    <property type="entry name" value="EF_HAND_2"/>
    <property type="match status" value="1"/>
</dbReference>
<sequence>MANKTGSSSGSDNGDSHNSSRSSNSEEEQLRRLFNSCDADGDGYLDGEDLRFMCRMLNMSDSVEEVRTQLGLTETSKISFQDFLHCRTRVMLQSATAASGQQAPHQLHSEQVGYASLMPQQYSPHPQHHNLGVPPSPPPPTVMMSGIGTNLNISPHRHQQLQQYPMVAVSIPFSLPSTSYPYPHQPLSNSTLPQCQQPCAQYSPQLQQFAAPHQRYLSPKVYGLMAGSGEDTGVESDATGGNITTGHQLTSWPTLSSDSLGFKSANPAGTSSNLLQSRVEFVQPSAANFMFHSPNAEKPS</sequence>
<evidence type="ECO:0000313" key="5">
    <source>
        <dbReference type="Proteomes" id="UP000735302"/>
    </source>
</evidence>
<name>A0AAV4CEP1_9GAST</name>